<feature type="transmembrane region" description="Helical" evidence="6">
    <location>
        <begin position="74"/>
        <end position="100"/>
    </location>
</feature>
<feature type="region of interest" description="Disordered" evidence="5">
    <location>
        <begin position="1"/>
        <end position="61"/>
    </location>
</feature>
<accession>A0A0D9XKY3</accession>
<name>A0A0D9XKY3_9ORYZ</name>
<dbReference type="GO" id="GO:0098542">
    <property type="term" value="P:defense response to other organism"/>
    <property type="evidence" value="ECO:0007669"/>
    <property type="project" value="InterPro"/>
</dbReference>
<keyword evidence="9" id="KW-1185">Reference proteome</keyword>
<dbReference type="GO" id="GO:0005886">
    <property type="term" value="C:plasma membrane"/>
    <property type="evidence" value="ECO:0007669"/>
    <property type="project" value="TreeGrafter"/>
</dbReference>
<evidence type="ECO:0000259" key="7">
    <source>
        <dbReference type="Pfam" id="PF03168"/>
    </source>
</evidence>
<proteinExistence type="predicted"/>
<keyword evidence="2 6" id="KW-0812">Transmembrane</keyword>
<evidence type="ECO:0000313" key="9">
    <source>
        <dbReference type="Proteomes" id="UP000032180"/>
    </source>
</evidence>
<evidence type="ECO:0000256" key="6">
    <source>
        <dbReference type="SAM" id="Phobius"/>
    </source>
</evidence>
<evidence type="ECO:0000256" key="5">
    <source>
        <dbReference type="SAM" id="MobiDB-lite"/>
    </source>
</evidence>
<feature type="domain" description="Late embryogenesis abundant protein LEA-2 subgroup" evidence="7">
    <location>
        <begin position="132"/>
        <end position="234"/>
    </location>
</feature>
<evidence type="ECO:0000313" key="8">
    <source>
        <dbReference type="EnsemblPlants" id="LPERR10G10570.1"/>
    </source>
</evidence>
<organism evidence="8 9">
    <name type="scientific">Leersia perrieri</name>
    <dbReference type="NCBI Taxonomy" id="77586"/>
    <lineage>
        <taxon>Eukaryota</taxon>
        <taxon>Viridiplantae</taxon>
        <taxon>Streptophyta</taxon>
        <taxon>Embryophyta</taxon>
        <taxon>Tracheophyta</taxon>
        <taxon>Spermatophyta</taxon>
        <taxon>Magnoliopsida</taxon>
        <taxon>Liliopsida</taxon>
        <taxon>Poales</taxon>
        <taxon>Poaceae</taxon>
        <taxon>BOP clade</taxon>
        <taxon>Oryzoideae</taxon>
        <taxon>Oryzeae</taxon>
        <taxon>Oryzinae</taxon>
        <taxon>Leersia</taxon>
    </lineage>
</organism>
<dbReference type="PANTHER" id="PTHR31234">
    <property type="entry name" value="LATE EMBRYOGENESIS ABUNDANT (LEA) HYDROXYPROLINE-RICH GLYCOPROTEIN FAMILY"/>
    <property type="match status" value="1"/>
</dbReference>
<keyword evidence="3 6" id="KW-1133">Transmembrane helix</keyword>
<dbReference type="STRING" id="77586.A0A0D9XKY3"/>
<comment type="subcellular location">
    <subcellularLocation>
        <location evidence="1">Membrane</location>
        <topology evidence="1">Single-pass membrane protein</topology>
    </subcellularLocation>
</comment>
<feature type="compositionally biased region" description="Pro residues" evidence="5">
    <location>
        <begin position="48"/>
        <end position="61"/>
    </location>
</feature>
<dbReference type="Pfam" id="PF03168">
    <property type="entry name" value="LEA_2"/>
    <property type="match status" value="1"/>
</dbReference>
<reference evidence="9" key="2">
    <citation type="submission" date="2013-12" db="EMBL/GenBank/DDBJ databases">
        <authorList>
            <person name="Yu Y."/>
            <person name="Lee S."/>
            <person name="de Baynast K."/>
            <person name="Wissotski M."/>
            <person name="Liu L."/>
            <person name="Talag J."/>
            <person name="Goicoechea J."/>
            <person name="Angelova A."/>
            <person name="Jetty R."/>
            <person name="Kudrna D."/>
            <person name="Golser W."/>
            <person name="Rivera L."/>
            <person name="Zhang J."/>
            <person name="Wing R."/>
        </authorList>
    </citation>
    <scope>NUCLEOTIDE SEQUENCE</scope>
</reference>
<reference evidence="8 9" key="1">
    <citation type="submission" date="2012-08" db="EMBL/GenBank/DDBJ databases">
        <title>Oryza genome evolution.</title>
        <authorList>
            <person name="Wing R.A."/>
        </authorList>
    </citation>
    <scope>NUCLEOTIDE SEQUENCE</scope>
</reference>
<dbReference type="InterPro" id="IPR044839">
    <property type="entry name" value="NDR1-like"/>
</dbReference>
<keyword evidence="4 6" id="KW-0472">Membrane</keyword>
<dbReference type="Proteomes" id="UP000032180">
    <property type="component" value="Chromosome 10"/>
</dbReference>
<evidence type="ECO:0000256" key="4">
    <source>
        <dbReference type="ARBA" id="ARBA00023136"/>
    </source>
</evidence>
<dbReference type="Gramene" id="LPERR10G10570.1">
    <property type="protein sequence ID" value="LPERR10G10570.1"/>
    <property type="gene ID" value="LPERR10G10570"/>
</dbReference>
<reference evidence="8" key="3">
    <citation type="submission" date="2015-04" db="UniProtKB">
        <authorList>
            <consortium name="EnsemblPlants"/>
        </authorList>
    </citation>
    <scope>IDENTIFICATION</scope>
</reference>
<dbReference type="EnsemblPlants" id="LPERR10G10570.1">
    <property type="protein sequence ID" value="LPERR10G10570.1"/>
    <property type="gene ID" value="LPERR10G10570"/>
</dbReference>
<sequence length="260" mass="27687">MADQQRMRIHPLDLESGAGVPHQQRPTAPLVPNGSFRSHKGHPSASSLPPPPRRVAPPMPLPPPKRRRGCCCRLICCVTVTVILLAVIAAAAAAALYLAFDPKAPRYSVSRLSVSAFQVDPTLTATARLDVTVTATNPNARIGIHYEPGSSLAVYYAAHRLAAGELPPFYQGHRNTTVLAVAMSGRAQLGGAAMSALRDAQTTGAVPLVFRAEVPVRVQLGGLRLWRVTSRVTCDLVVDSLGVNNPINIKASNCKFGLKL</sequence>
<evidence type="ECO:0000256" key="1">
    <source>
        <dbReference type="ARBA" id="ARBA00004167"/>
    </source>
</evidence>
<dbReference type="HOGENOM" id="CLU_051752_0_2_1"/>
<dbReference type="AlphaFoldDB" id="A0A0D9XKY3"/>
<evidence type="ECO:0000256" key="2">
    <source>
        <dbReference type="ARBA" id="ARBA00022692"/>
    </source>
</evidence>
<evidence type="ECO:0000256" key="3">
    <source>
        <dbReference type="ARBA" id="ARBA00022989"/>
    </source>
</evidence>
<dbReference type="PANTHER" id="PTHR31234:SF72">
    <property type="entry name" value="NDR1_HIN1-LIKE PROTEIN 6"/>
    <property type="match status" value="1"/>
</dbReference>
<protein>
    <recommendedName>
        <fullName evidence="7">Late embryogenesis abundant protein LEA-2 subgroup domain-containing protein</fullName>
    </recommendedName>
</protein>
<dbReference type="eggNOG" id="ENOG502QVVS">
    <property type="taxonomic scope" value="Eukaryota"/>
</dbReference>
<dbReference type="InterPro" id="IPR004864">
    <property type="entry name" value="LEA_2"/>
</dbReference>